<reference evidence="4 5" key="1">
    <citation type="journal article" date="2015" name="Genome Announc.">
        <title>Expanding the biotechnology potential of lactobacilli through comparative genomics of 213 strains and associated genera.</title>
        <authorList>
            <person name="Sun Z."/>
            <person name="Harris H.M."/>
            <person name="McCann A."/>
            <person name="Guo C."/>
            <person name="Argimon S."/>
            <person name="Zhang W."/>
            <person name="Yang X."/>
            <person name="Jeffery I.B."/>
            <person name="Cooney J.C."/>
            <person name="Kagawa T.F."/>
            <person name="Liu W."/>
            <person name="Song Y."/>
            <person name="Salvetti E."/>
            <person name="Wrobel A."/>
            <person name="Rasinkangas P."/>
            <person name="Parkhill J."/>
            <person name="Rea M.C."/>
            <person name="O'Sullivan O."/>
            <person name="Ritari J."/>
            <person name="Douillard F.P."/>
            <person name="Paul Ross R."/>
            <person name="Yang R."/>
            <person name="Briner A.E."/>
            <person name="Felis G.E."/>
            <person name="de Vos W.M."/>
            <person name="Barrangou R."/>
            <person name="Klaenhammer T.R."/>
            <person name="Caufield P.W."/>
            <person name="Cui Y."/>
            <person name="Zhang H."/>
            <person name="O'Toole P.W."/>
        </authorList>
    </citation>
    <scope>NUCLEOTIDE SEQUENCE [LARGE SCALE GENOMIC DNA]</scope>
    <source>
        <strain evidence="4 5">JCM 15530</strain>
    </source>
</reference>
<dbReference type="GO" id="GO:0004536">
    <property type="term" value="F:DNA nuclease activity"/>
    <property type="evidence" value="ECO:0007669"/>
    <property type="project" value="InterPro"/>
</dbReference>
<evidence type="ECO:0000313" key="4">
    <source>
        <dbReference type="EMBL" id="KRK46995.1"/>
    </source>
</evidence>
<dbReference type="PROSITE" id="PS01137">
    <property type="entry name" value="TATD_1"/>
    <property type="match status" value="1"/>
</dbReference>
<dbReference type="NCBIfam" id="TIGR00010">
    <property type="entry name" value="YchF/TatD family DNA exonuclease"/>
    <property type="match status" value="1"/>
</dbReference>
<organism evidence="4 5">
    <name type="scientific">Secundilactobacillus kimchicus JCM 15530</name>
    <dbReference type="NCBI Taxonomy" id="1302272"/>
    <lineage>
        <taxon>Bacteria</taxon>
        <taxon>Bacillati</taxon>
        <taxon>Bacillota</taxon>
        <taxon>Bacilli</taxon>
        <taxon>Lactobacillales</taxon>
        <taxon>Lactobacillaceae</taxon>
        <taxon>Secundilactobacillus</taxon>
    </lineage>
</organism>
<protein>
    <submittedName>
        <fullName evidence="4">Mg-dependent DNase</fullName>
    </submittedName>
</protein>
<keyword evidence="5" id="KW-1185">Reference proteome</keyword>
<keyword evidence="2" id="KW-0378">Hydrolase</keyword>
<feature type="binding site" evidence="3">
    <location>
        <position position="217"/>
    </location>
    <ligand>
        <name>a divalent metal cation</name>
        <dbReference type="ChEBI" id="CHEBI:60240"/>
        <label>1</label>
    </ligand>
</feature>
<feature type="binding site" evidence="3">
    <location>
        <position position="20"/>
    </location>
    <ligand>
        <name>a divalent metal cation</name>
        <dbReference type="ChEBI" id="CHEBI:60240"/>
        <label>1</label>
    </ligand>
</feature>
<dbReference type="FunFam" id="3.20.20.140:FF:000005">
    <property type="entry name" value="TatD family hydrolase"/>
    <property type="match status" value="1"/>
</dbReference>
<keyword evidence="1 3" id="KW-0479">Metal-binding</keyword>
<feature type="binding site" evidence="3">
    <location>
        <position position="167"/>
    </location>
    <ligand>
        <name>a divalent metal cation</name>
        <dbReference type="ChEBI" id="CHEBI:60240"/>
        <label>2</label>
    </ligand>
</feature>
<dbReference type="PIRSF" id="PIRSF005902">
    <property type="entry name" value="DNase_TatD"/>
    <property type="match status" value="1"/>
</dbReference>
<dbReference type="STRING" id="1302272.FC96_GL000760"/>
<evidence type="ECO:0000256" key="2">
    <source>
        <dbReference type="ARBA" id="ARBA00022801"/>
    </source>
</evidence>
<evidence type="ECO:0000256" key="3">
    <source>
        <dbReference type="PIRSR" id="PIRSR005902-1"/>
    </source>
</evidence>
<dbReference type="InterPro" id="IPR015991">
    <property type="entry name" value="TatD/YcfH-like"/>
</dbReference>
<dbReference type="InterPro" id="IPR018228">
    <property type="entry name" value="DNase_TatD-rel_CS"/>
</dbReference>
<dbReference type="PROSITE" id="PS01090">
    <property type="entry name" value="TATD_2"/>
    <property type="match status" value="1"/>
</dbReference>
<dbReference type="AlphaFoldDB" id="A0A0R1HR94"/>
<dbReference type="GO" id="GO:0005829">
    <property type="term" value="C:cytosol"/>
    <property type="evidence" value="ECO:0007669"/>
    <property type="project" value="TreeGrafter"/>
</dbReference>
<evidence type="ECO:0000313" key="5">
    <source>
        <dbReference type="Proteomes" id="UP000050911"/>
    </source>
</evidence>
<dbReference type="SUPFAM" id="SSF51556">
    <property type="entry name" value="Metallo-dependent hydrolases"/>
    <property type="match status" value="1"/>
</dbReference>
<feature type="binding site" evidence="3">
    <location>
        <position position="22"/>
    </location>
    <ligand>
        <name>a divalent metal cation</name>
        <dbReference type="ChEBI" id="CHEBI:60240"/>
        <label>1</label>
    </ligand>
</feature>
<dbReference type="PATRIC" id="fig|1302272.5.peg.760"/>
<feature type="binding site" evidence="3">
    <location>
        <position position="142"/>
    </location>
    <ligand>
        <name>a divalent metal cation</name>
        <dbReference type="ChEBI" id="CHEBI:60240"/>
        <label>2</label>
    </ligand>
</feature>
<gene>
    <name evidence="4" type="ORF">FC96_GL000760</name>
</gene>
<dbReference type="EMBL" id="AZCX01000013">
    <property type="protein sequence ID" value="KRK46995.1"/>
    <property type="molecule type" value="Genomic_DNA"/>
</dbReference>
<dbReference type="InterPro" id="IPR032466">
    <property type="entry name" value="Metal_Hydrolase"/>
</dbReference>
<evidence type="ECO:0000256" key="1">
    <source>
        <dbReference type="ARBA" id="ARBA00022723"/>
    </source>
</evidence>
<dbReference type="PANTHER" id="PTHR46124">
    <property type="entry name" value="D-AMINOACYL-TRNA DEACYLASE"/>
    <property type="match status" value="1"/>
</dbReference>
<name>A0A0R1HR94_9LACO</name>
<accession>A0A0R1HR94</accession>
<dbReference type="GO" id="GO:0016788">
    <property type="term" value="F:hydrolase activity, acting on ester bonds"/>
    <property type="evidence" value="ECO:0007669"/>
    <property type="project" value="InterPro"/>
</dbReference>
<dbReference type="PANTHER" id="PTHR46124:SF2">
    <property type="entry name" value="D-AMINOACYL-TRNA DEACYLASE"/>
    <property type="match status" value="1"/>
</dbReference>
<dbReference type="Pfam" id="PF01026">
    <property type="entry name" value="TatD_DNase"/>
    <property type="match status" value="1"/>
</dbReference>
<proteinExistence type="predicted"/>
<sequence length="272" mass="30628">MVAGALLNELEVMMKIYDSHTHLNSSEFINDVPKFIKQARELDVVEMTIVGSNTEMNAQAVALAHQYPELYAAVGWHPEDAKFYNDETERVLVQQLQDDRVVALGEIGLDYHWDSSPKDVQRRVFERQIEVAKAAGKPILVHNRDAFEDTYTILKNAGIQSVGGVMHSFNGDPEWLAKFLDLGMMISYSGVASFKNAHEVHDAVRATPLDKMMVETDAPYLTPEPHRGEQNEPGFTRYTVAAIAKLRETSAEEIAAATWHNAHLFYNIEEPE</sequence>
<dbReference type="InterPro" id="IPR001130">
    <property type="entry name" value="TatD-like"/>
</dbReference>
<comment type="caution">
    <text evidence="4">The sequence shown here is derived from an EMBL/GenBank/DDBJ whole genome shotgun (WGS) entry which is preliminary data.</text>
</comment>
<dbReference type="Gene3D" id="3.20.20.140">
    <property type="entry name" value="Metal-dependent hydrolases"/>
    <property type="match status" value="1"/>
</dbReference>
<dbReference type="GO" id="GO:0046872">
    <property type="term" value="F:metal ion binding"/>
    <property type="evidence" value="ECO:0007669"/>
    <property type="project" value="UniProtKB-KW"/>
</dbReference>
<dbReference type="Proteomes" id="UP000050911">
    <property type="component" value="Unassembled WGS sequence"/>
</dbReference>
<feature type="binding site" evidence="3">
    <location>
        <position position="106"/>
    </location>
    <ligand>
        <name>a divalent metal cation</name>
        <dbReference type="ChEBI" id="CHEBI:60240"/>
        <label>1</label>
    </ligand>
</feature>
<dbReference type="CDD" id="cd01310">
    <property type="entry name" value="TatD_DNAse"/>
    <property type="match status" value="1"/>
</dbReference>